<gene>
    <name evidence="1" type="ORF">LCGC14_1621460</name>
</gene>
<protein>
    <submittedName>
        <fullName evidence="1">Uncharacterized protein</fullName>
    </submittedName>
</protein>
<sequence length="60" mass="6640">MGPVKAFSFDSESTHSSAELWGALSGKLPYMMVPFIPQDDIIGDDPRGPWLEKETQKAKT</sequence>
<name>A0A0F9KKW8_9ZZZZ</name>
<organism evidence="1">
    <name type="scientific">marine sediment metagenome</name>
    <dbReference type="NCBI Taxonomy" id="412755"/>
    <lineage>
        <taxon>unclassified sequences</taxon>
        <taxon>metagenomes</taxon>
        <taxon>ecological metagenomes</taxon>
    </lineage>
</organism>
<reference evidence="1" key="1">
    <citation type="journal article" date="2015" name="Nature">
        <title>Complex archaea that bridge the gap between prokaryotes and eukaryotes.</title>
        <authorList>
            <person name="Spang A."/>
            <person name="Saw J.H."/>
            <person name="Jorgensen S.L."/>
            <person name="Zaremba-Niedzwiedzka K."/>
            <person name="Martijn J."/>
            <person name="Lind A.E."/>
            <person name="van Eijk R."/>
            <person name="Schleper C."/>
            <person name="Guy L."/>
            <person name="Ettema T.J."/>
        </authorList>
    </citation>
    <scope>NUCLEOTIDE SEQUENCE</scope>
</reference>
<dbReference type="AlphaFoldDB" id="A0A0F9KKW8"/>
<dbReference type="EMBL" id="LAZR01013254">
    <property type="protein sequence ID" value="KKM22818.1"/>
    <property type="molecule type" value="Genomic_DNA"/>
</dbReference>
<comment type="caution">
    <text evidence="1">The sequence shown here is derived from an EMBL/GenBank/DDBJ whole genome shotgun (WGS) entry which is preliminary data.</text>
</comment>
<evidence type="ECO:0000313" key="1">
    <source>
        <dbReference type="EMBL" id="KKM22818.1"/>
    </source>
</evidence>
<proteinExistence type="predicted"/>
<accession>A0A0F9KKW8</accession>